<dbReference type="Pfam" id="PF01896">
    <property type="entry name" value="DNA_primase_S"/>
    <property type="match status" value="1"/>
</dbReference>
<evidence type="ECO:0000256" key="7">
    <source>
        <dbReference type="ARBA" id="ARBA00022723"/>
    </source>
</evidence>
<keyword evidence="7" id="KW-0479">Metal-binding</keyword>
<dbReference type="FunFam" id="3.90.920.10:FF:000002">
    <property type="entry name" value="DNA primase"/>
    <property type="match status" value="1"/>
</dbReference>
<reference evidence="10" key="1">
    <citation type="submission" date="2020-06" db="EMBL/GenBank/DDBJ databases">
        <title>Genomes of multiple members of Pneumocystis genus reveal paths to human pathogen Pneumocystis jirovecii.</title>
        <authorList>
            <person name="Cisse O.H."/>
            <person name="Ma L."/>
            <person name="Dekker J."/>
            <person name="Khil P."/>
            <person name="Jo J."/>
            <person name="Brenchley J."/>
            <person name="Blair R."/>
            <person name="Pahar B."/>
            <person name="Chabe M."/>
            <person name="Van Rompay K.A."/>
            <person name="Keesler R."/>
            <person name="Sukura A."/>
            <person name="Hirsch V."/>
            <person name="Kutty G."/>
            <person name="Liu Y."/>
            <person name="Peng L."/>
            <person name="Chen J."/>
            <person name="Song J."/>
            <person name="Weissenbacher-Lang C."/>
            <person name="Xu J."/>
            <person name="Upham N.S."/>
            <person name="Stajich J.E."/>
            <person name="Cuomo C.A."/>
            <person name="Cushion M.T."/>
            <person name="Kovacs J.A."/>
        </authorList>
    </citation>
    <scope>NUCLEOTIDE SEQUENCE</scope>
    <source>
        <strain evidence="10">2A</strain>
    </source>
</reference>
<dbReference type="GO" id="GO:0005658">
    <property type="term" value="C:alpha DNA polymerase:primase complex"/>
    <property type="evidence" value="ECO:0007669"/>
    <property type="project" value="UniProtKB-ARBA"/>
</dbReference>
<dbReference type="SUPFAM" id="SSF56747">
    <property type="entry name" value="Prim-pol domain"/>
    <property type="match status" value="1"/>
</dbReference>
<protein>
    <recommendedName>
        <fullName evidence="9">DNA primase</fullName>
        <ecNumber evidence="9">2.7.7.-</ecNumber>
    </recommendedName>
</protein>
<dbReference type="AlphaFoldDB" id="A0A899G2S8"/>
<dbReference type="Proteomes" id="UP000663699">
    <property type="component" value="Chromosome 15"/>
</dbReference>
<keyword evidence="4 9" id="KW-0808">Transferase</keyword>
<dbReference type="InterPro" id="IPR002755">
    <property type="entry name" value="DNA_primase_S"/>
</dbReference>
<accession>A0A899G2S8</accession>
<dbReference type="GO" id="GO:0046872">
    <property type="term" value="F:metal ion binding"/>
    <property type="evidence" value="ECO:0007669"/>
    <property type="project" value="UniProtKB-KW"/>
</dbReference>
<keyword evidence="3 9" id="KW-0639">Primosome</keyword>
<evidence type="ECO:0000256" key="3">
    <source>
        <dbReference type="ARBA" id="ARBA00022515"/>
    </source>
</evidence>
<evidence type="ECO:0000313" key="11">
    <source>
        <dbReference type="Proteomes" id="UP000663699"/>
    </source>
</evidence>
<dbReference type="EMBL" id="CP054546">
    <property type="protein sequence ID" value="QSL66884.1"/>
    <property type="molecule type" value="Genomic_DNA"/>
</dbReference>
<keyword evidence="8" id="KW-0804">Transcription</keyword>
<evidence type="ECO:0000256" key="6">
    <source>
        <dbReference type="ARBA" id="ARBA00022705"/>
    </source>
</evidence>
<dbReference type="Gene3D" id="3.90.920.10">
    <property type="entry name" value="DNA primase, PRIM domain"/>
    <property type="match status" value="1"/>
</dbReference>
<name>A0A899G2S8_9ASCO</name>
<evidence type="ECO:0000256" key="5">
    <source>
        <dbReference type="ARBA" id="ARBA00022695"/>
    </source>
</evidence>
<dbReference type="GO" id="GO:0003899">
    <property type="term" value="F:DNA-directed RNA polymerase activity"/>
    <property type="evidence" value="ECO:0007669"/>
    <property type="project" value="InterPro"/>
</dbReference>
<dbReference type="NCBIfam" id="TIGR00335">
    <property type="entry name" value="primase_sml"/>
    <property type="match status" value="1"/>
</dbReference>
<gene>
    <name evidence="10" type="ORF">MERGE_001271</name>
</gene>
<proteinExistence type="inferred from homology"/>
<keyword evidence="5" id="KW-0548">Nucleotidyltransferase</keyword>
<dbReference type="OrthoDB" id="19606at2759"/>
<dbReference type="PANTHER" id="PTHR10536">
    <property type="entry name" value="DNA PRIMASE SMALL SUBUNIT"/>
    <property type="match status" value="1"/>
</dbReference>
<evidence type="ECO:0000256" key="4">
    <source>
        <dbReference type="ARBA" id="ARBA00022679"/>
    </source>
</evidence>
<dbReference type="GO" id="GO:0006269">
    <property type="term" value="P:DNA replication, synthesis of primer"/>
    <property type="evidence" value="ECO:0007669"/>
    <property type="project" value="UniProtKB-KW"/>
</dbReference>
<dbReference type="CDD" id="cd04860">
    <property type="entry name" value="AE_Prim_S"/>
    <property type="match status" value="1"/>
</dbReference>
<comment type="similarity">
    <text evidence="1 9">Belongs to the eukaryotic-type primase small subunit family.</text>
</comment>
<keyword evidence="11" id="KW-1185">Reference proteome</keyword>
<evidence type="ECO:0000256" key="1">
    <source>
        <dbReference type="ARBA" id="ARBA00009762"/>
    </source>
</evidence>
<evidence type="ECO:0000256" key="8">
    <source>
        <dbReference type="ARBA" id="ARBA00023163"/>
    </source>
</evidence>
<organism evidence="10 11">
    <name type="scientific">Pneumocystis wakefieldiae</name>
    <dbReference type="NCBI Taxonomy" id="38082"/>
    <lineage>
        <taxon>Eukaryota</taxon>
        <taxon>Fungi</taxon>
        <taxon>Dikarya</taxon>
        <taxon>Ascomycota</taxon>
        <taxon>Taphrinomycotina</taxon>
        <taxon>Pneumocystomycetes</taxon>
        <taxon>Pneumocystaceae</taxon>
        <taxon>Pneumocystis</taxon>
    </lineage>
</organism>
<evidence type="ECO:0000256" key="2">
    <source>
        <dbReference type="ARBA" id="ARBA00022478"/>
    </source>
</evidence>
<dbReference type="InterPro" id="IPR014052">
    <property type="entry name" value="DNA_primase_ssu_euk/arc"/>
</dbReference>
<evidence type="ECO:0000313" key="10">
    <source>
        <dbReference type="EMBL" id="QSL66884.1"/>
    </source>
</evidence>
<keyword evidence="6 9" id="KW-0235">DNA replication</keyword>
<dbReference type="EC" id="2.7.7.-" evidence="9"/>
<evidence type="ECO:0000256" key="9">
    <source>
        <dbReference type="RuleBase" id="RU003514"/>
    </source>
</evidence>
<sequence length="466" mass="54486">MDTTPSSCHSNRAANLTKNIGRSGRVFGREESHIPMKYDEAPEDIREFSDASVFFVFYQRIFPFKYVFQWLNRSPVPSKSFVNREIAFILQNDAYLRYNSFPTYEVFRKEVLRLNPSRFEIGPVYNANPRDRKTLRKFMFKPLEKELVFDIDLTDYDDVRTCCSKTDICLKCWGFITASIKVIDSALRDDFGFEHILWVYSGRRGVHAWVCDKKARELNDEKRKAIATYLEVSRGGIGCGRKVELKRPLHPFISRSLHILKETFRSNILISQNPWESDEGSEKLLEFIADHEDLKETLREKWKSQPMRSSYNKWHDIDTVAESGVSKNLDTKALLTAKQDIILEYMYPRLDTEVSKHLSHLLKSPFCVHPGTGRICVPIDSSCFEKFNPFEVPTVTQLLNEIDAWDEEHKESLEMSGKQEQIQDYEKTSLKPYIEYFKKFTSLIMKEEAISKKELEKSNESVMLDF</sequence>
<keyword evidence="2 9" id="KW-0240">DNA-directed RNA polymerase</keyword>